<comment type="caution">
    <text evidence="4">The sequence shown here is derived from an EMBL/GenBank/DDBJ whole genome shotgun (WGS) entry which is preliminary data.</text>
</comment>
<dbReference type="CDD" id="cd06558">
    <property type="entry name" value="crotonase-like"/>
    <property type="match status" value="1"/>
</dbReference>
<evidence type="ECO:0000313" key="5">
    <source>
        <dbReference type="Proteomes" id="UP001595386"/>
    </source>
</evidence>
<evidence type="ECO:0000256" key="3">
    <source>
        <dbReference type="RuleBase" id="RU003707"/>
    </source>
</evidence>
<dbReference type="InterPro" id="IPR001753">
    <property type="entry name" value="Enoyl-CoA_hydra/iso"/>
</dbReference>
<evidence type="ECO:0000256" key="2">
    <source>
        <dbReference type="ARBA" id="ARBA00023239"/>
    </source>
</evidence>
<evidence type="ECO:0000313" key="4">
    <source>
        <dbReference type="EMBL" id="MFC2993000.1"/>
    </source>
</evidence>
<organism evidence="4 5">
    <name type="scientific">Halomonas tibetensis</name>
    <dbReference type="NCBI Taxonomy" id="2259590"/>
    <lineage>
        <taxon>Bacteria</taxon>
        <taxon>Pseudomonadati</taxon>
        <taxon>Pseudomonadota</taxon>
        <taxon>Gammaproteobacteria</taxon>
        <taxon>Oceanospirillales</taxon>
        <taxon>Halomonadaceae</taxon>
        <taxon>Halomonas</taxon>
    </lineage>
</organism>
<dbReference type="Pfam" id="PF00378">
    <property type="entry name" value="ECH_1"/>
    <property type="match status" value="1"/>
</dbReference>
<keyword evidence="2" id="KW-0456">Lyase</keyword>
<proteinExistence type="inferred from homology"/>
<protein>
    <submittedName>
        <fullName evidence="4">Enoyl-CoA hydratase/isomerase family protein</fullName>
    </submittedName>
</protein>
<dbReference type="InterPro" id="IPR014748">
    <property type="entry name" value="Enoyl-CoA_hydra_C"/>
</dbReference>
<dbReference type="PROSITE" id="PS00166">
    <property type="entry name" value="ENOYL_COA_HYDRATASE"/>
    <property type="match status" value="1"/>
</dbReference>
<dbReference type="PANTHER" id="PTHR11941:SF54">
    <property type="entry name" value="ENOYL-COA HYDRATASE, MITOCHONDRIAL"/>
    <property type="match status" value="1"/>
</dbReference>
<name>A0ABV7B6U1_9GAMM</name>
<dbReference type="InterPro" id="IPR018376">
    <property type="entry name" value="Enoyl-CoA_hyd/isom_CS"/>
</dbReference>
<sequence>MSQDPSQSPNLPSQNLSSQDYETLITRRHGQVQEIRFNRPHRLNAVTEALYRELNDALTRAEADVEVRVVLITGEGRAFCVGADLKEHKEGRTAFDRRQYLQGEQIVCKRLMQMQTPVVAAVNGYALGAGAELAIASDFLLMAESAQIGLPEVSIGNFLGGGVTWLLPRLVGLAKARELVFLGERIDGAEAVRIGLANRCHADEGFFESALTFAEKVASKAPFSMALAKEQLNASGERTLDACLTAELEGMTFVGTTRDWQEGVDAFAEKRTPRFQGK</sequence>
<keyword evidence="5" id="KW-1185">Reference proteome</keyword>
<reference evidence="5" key="1">
    <citation type="journal article" date="2019" name="Int. J. Syst. Evol. Microbiol.">
        <title>The Global Catalogue of Microorganisms (GCM) 10K type strain sequencing project: providing services to taxonomists for standard genome sequencing and annotation.</title>
        <authorList>
            <consortium name="The Broad Institute Genomics Platform"/>
            <consortium name="The Broad Institute Genome Sequencing Center for Infectious Disease"/>
            <person name="Wu L."/>
            <person name="Ma J."/>
        </authorList>
    </citation>
    <scope>NUCLEOTIDE SEQUENCE [LARGE SCALE GENOMIC DNA]</scope>
    <source>
        <strain evidence="5">KCTC 52660</strain>
    </source>
</reference>
<dbReference type="InterPro" id="IPR029045">
    <property type="entry name" value="ClpP/crotonase-like_dom_sf"/>
</dbReference>
<comment type="similarity">
    <text evidence="1 3">Belongs to the enoyl-CoA hydratase/isomerase family.</text>
</comment>
<dbReference type="SUPFAM" id="SSF52096">
    <property type="entry name" value="ClpP/crotonase"/>
    <property type="match status" value="1"/>
</dbReference>
<dbReference type="Proteomes" id="UP001595386">
    <property type="component" value="Unassembled WGS sequence"/>
</dbReference>
<dbReference type="RefSeq" id="WP_379760200.1">
    <property type="nucleotide sequence ID" value="NZ_JBHRSQ010000017.1"/>
</dbReference>
<gene>
    <name evidence="4" type="ORF">ACFODV_13245</name>
</gene>
<evidence type="ECO:0000256" key="1">
    <source>
        <dbReference type="ARBA" id="ARBA00005254"/>
    </source>
</evidence>
<dbReference type="EMBL" id="JBHRSQ010000017">
    <property type="protein sequence ID" value="MFC2993000.1"/>
    <property type="molecule type" value="Genomic_DNA"/>
</dbReference>
<dbReference type="Gene3D" id="1.10.12.10">
    <property type="entry name" value="Lyase 2-enoyl-coa Hydratase, Chain A, domain 2"/>
    <property type="match status" value="1"/>
</dbReference>
<dbReference type="Gene3D" id="3.90.226.10">
    <property type="entry name" value="2-enoyl-CoA Hydratase, Chain A, domain 1"/>
    <property type="match status" value="1"/>
</dbReference>
<dbReference type="PANTHER" id="PTHR11941">
    <property type="entry name" value="ENOYL-COA HYDRATASE-RELATED"/>
    <property type="match status" value="1"/>
</dbReference>
<accession>A0ABV7B6U1</accession>